<dbReference type="GO" id="GO:0046061">
    <property type="term" value="P:dATP catabolic process"/>
    <property type="evidence" value="ECO:0007669"/>
    <property type="project" value="TreeGrafter"/>
</dbReference>
<dbReference type="InterPro" id="IPR048011">
    <property type="entry name" value="NTP-PPase_MazG-like_C"/>
</dbReference>
<dbReference type="PANTHER" id="PTHR30522:SF0">
    <property type="entry name" value="NUCLEOSIDE TRIPHOSPHATE PYROPHOSPHOHYDROLASE"/>
    <property type="match status" value="1"/>
</dbReference>
<name>A0A1C4AMX7_9GAMM</name>
<comment type="catalytic activity">
    <reaction evidence="1">
        <text>ATP + H2O = AMP + diphosphate + H(+)</text>
        <dbReference type="Rhea" id="RHEA:14245"/>
        <dbReference type="ChEBI" id="CHEBI:15377"/>
        <dbReference type="ChEBI" id="CHEBI:15378"/>
        <dbReference type="ChEBI" id="CHEBI:30616"/>
        <dbReference type="ChEBI" id="CHEBI:33019"/>
        <dbReference type="ChEBI" id="CHEBI:456215"/>
        <dbReference type="EC" id="3.6.1.8"/>
    </reaction>
</comment>
<feature type="domain" description="NTP pyrophosphohydrolase MazG-like" evidence="6">
    <location>
        <begin position="27"/>
        <end position="100"/>
    </location>
</feature>
<organism evidence="7 8">
    <name type="scientific">Gilliamella intestini</name>
    <dbReference type="NCBI Taxonomy" id="1798183"/>
    <lineage>
        <taxon>Bacteria</taxon>
        <taxon>Pseudomonadati</taxon>
        <taxon>Pseudomonadota</taxon>
        <taxon>Gammaproteobacteria</taxon>
        <taxon>Orbales</taxon>
        <taxon>Orbaceae</taxon>
        <taxon>Gilliamella</taxon>
    </lineage>
</organism>
<dbReference type="GO" id="GO:0046047">
    <property type="term" value="P:TTP catabolic process"/>
    <property type="evidence" value="ECO:0007669"/>
    <property type="project" value="TreeGrafter"/>
</dbReference>
<dbReference type="CDD" id="cd11529">
    <property type="entry name" value="NTP-PPase_MazG_Cterm"/>
    <property type="match status" value="1"/>
</dbReference>
<dbReference type="SUPFAM" id="SSF101386">
    <property type="entry name" value="all-alpha NTP pyrophosphatases"/>
    <property type="match status" value="2"/>
</dbReference>
<dbReference type="Proteomes" id="UP000199698">
    <property type="component" value="Unassembled WGS sequence"/>
</dbReference>
<dbReference type="GO" id="GO:0046076">
    <property type="term" value="P:dTTP catabolic process"/>
    <property type="evidence" value="ECO:0007669"/>
    <property type="project" value="TreeGrafter"/>
</dbReference>
<evidence type="ECO:0000256" key="2">
    <source>
        <dbReference type="ARBA" id="ARBA00061115"/>
    </source>
</evidence>
<protein>
    <recommendedName>
        <fullName evidence="4">Nucleoside triphosphate pyrophosphohydrolase</fullName>
        <ecNumber evidence="3">3.6.1.8</ecNumber>
    </recommendedName>
</protein>
<evidence type="ECO:0000256" key="1">
    <source>
        <dbReference type="ARBA" id="ARBA00052141"/>
    </source>
</evidence>
<evidence type="ECO:0000256" key="3">
    <source>
        <dbReference type="ARBA" id="ARBA00066372"/>
    </source>
</evidence>
<evidence type="ECO:0000313" key="7">
    <source>
        <dbReference type="EMBL" id="SCB96002.1"/>
    </source>
</evidence>
<dbReference type="GO" id="GO:0046081">
    <property type="term" value="P:dUTP catabolic process"/>
    <property type="evidence" value="ECO:0007669"/>
    <property type="project" value="TreeGrafter"/>
</dbReference>
<dbReference type="EMBL" id="FMBA01000012">
    <property type="protein sequence ID" value="SCB96002.1"/>
    <property type="molecule type" value="Genomic_DNA"/>
</dbReference>
<dbReference type="AlphaFoldDB" id="A0A1C4AMX7"/>
<dbReference type="GO" id="GO:0006950">
    <property type="term" value="P:response to stress"/>
    <property type="evidence" value="ECO:0007669"/>
    <property type="project" value="UniProtKB-ARBA"/>
</dbReference>
<dbReference type="OrthoDB" id="9808939at2"/>
<dbReference type="Pfam" id="PF03819">
    <property type="entry name" value="MazG"/>
    <property type="match status" value="2"/>
</dbReference>
<dbReference type="Gene3D" id="1.10.287.1080">
    <property type="entry name" value="MazG-like"/>
    <property type="match status" value="2"/>
</dbReference>
<feature type="coiled-coil region" evidence="5">
    <location>
        <begin position="161"/>
        <end position="188"/>
    </location>
</feature>
<evidence type="ECO:0000313" key="8">
    <source>
        <dbReference type="Proteomes" id="UP000199698"/>
    </source>
</evidence>
<sequence>MSQLQRLQIITQQLRDPIKGCEWDRVQTFESLKSYTLEETYEVLDAIERQDMHELKNELGDLLFHIIFYADLAKEQNAFDFDDICQTVADKLVHRHPHLFGNSNTEKPNWEQLKQTERNNRAQYSLLDDIPNAFPALIKADKIQKRCASVGFDWTELQPVLDKVKEELNEVEQELNKNNCEQQKIEEELGDLFFATVNLARHLKIKSELCLQQANVKFTRRFKQVESFLQQKNITLTQATLEEMEAAWQSVKQLEQINPNSEVTQHD</sequence>
<dbReference type="GO" id="GO:0046052">
    <property type="term" value="P:UTP catabolic process"/>
    <property type="evidence" value="ECO:0007669"/>
    <property type="project" value="TreeGrafter"/>
</dbReference>
<dbReference type="STRING" id="1798183.GA0061080_101245"/>
<dbReference type="PANTHER" id="PTHR30522">
    <property type="entry name" value="NUCLEOSIDE TRIPHOSPHATE PYROPHOSPHOHYDROLASE"/>
    <property type="match status" value="1"/>
</dbReference>
<dbReference type="InterPro" id="IPR011551">
    <property type="entry name" value="NTP_PyrPHydrolase_MazG"/>
</dbReference>
<proteinExistence type="inferred from homology"/>
<dbReference type="NCBIfam" id="NF007113">
    <property type="entry name" value="PRK09562.1"/>
    <property type="match status" value="1"/>
</dbReference>
<dbReference type="FunFam" id="1.10.287.1080:FF:000001">
    <property type="entry name" value="Nucleoside triphosphate pyrophosphohydrolase"/>
    <property type="match status" value="1"/>
</dbReference>
<accession>A0A1C4AMX7</accession>
<dbReference type="NCBIfam" id="TIGR00444">
    <property type="entry name" value="mazG"/>
    <property type="match status" value="1"/>
</dbReference>
<dbReference type="InterPro" id="IPR004518">
    <property type="entry name" value="MazG-like_dom"/>
</dbReference>
<gene>
    <name evidence="7" type="ORF">GA0061080_101245</name>
</gene>
<dbReference type="GO" id="GO:0006203">
    <property type="term" value="P:dGTP catabolic process"/>
    <property type="evidence" value="ECO:0007669"/>
    <property type="project" value="TreeGrafter"/>
</dbReference>
<dbReference type="RefSeq" id="WP_091121949.1">
    <property type="nucleotide sequence ID" value="NZ_FMBA01000012.1"/>
</dbReference>
<comment type="similarity">
    <text evidence="2">Belongs to the nucleoside triphosphate pyrophosphohydrolase family.</text>
</comment>
<keyword evidence="5" id="KW-0175">Coiled coil</keyword>
<dbReference type="FunFam" id="1.10.287.1080:FF:000003">
    <property type="entry name" value="Nucleoside triphosphate pyrophosphohydrolase"/>
    <property type="match status" value="1"/>
</dbReference>
<dbReference type="InterPro" id="IPR048015">
    <property type="entry name" value="NTP-PPase_MazG-like_N"/>
</dbReference>
<keyword evidence="8" id="KW-1185">Reference proteome</keyword>
<dbReference type="EC" id="3.6.1.8" evidence="3"/>
<reference evidence="8" key="1">
    <citation type="submission" date="2016-08" db="EMBL/GenBank/DDBJ databases">
        <authorList>
            <person name="Varghese N."/>
            <person name="Submissions Spin"/>
        </authorList>
    </citation>
    <scope>NUCLEOTIDE SEQUENCE [LARGE SCALE GENOMIC DNA]</scope>
    <source>
        <strain evidence="8">R-53144</strain>
    </source>
</reference>
<feature type="domain" description="NTP pyrophosphohydrolase MazG-like" evidence="6">
    <location>
        <begin position="161"/>
        <end position="225"/>
    </location>
</feature>
<evidence type="ECO:0000256" key="4">
    <source>
        <dbReference type="ARBA" id="ARBA00074799"/>
    </source>
</evidence>
<evidence type="ECO:0000259" key="6">
    <source>
        <dbReference type="Pfam" id="PF03819"/>
    </source>
</evidence>
<dbReference type="CDD" id="cd11528">
    <property type="entry name" value="NTP-PPase_MazG_Nterm"/>
    <property type="match status" value="1"/>
</dbReference>
<dbReference type="GO" id="GO:0047693">
    <property type="term" value="F:ATP diphosphatase activity"/>
    <property type="evidence" value="ECO:0007669"/>
    <property type="project" value="UniProtKB-EC"/>
</dbReference>
<evidence type="ECO:0000256" key="5">
    <source>
        <dbReference type="SAM" id="Coils"/>
    </source>
</evidence>